<name>A0AAJ2K1R3_9BACL</name>
<keyword evidence="4" id="KW-0472">Membrane</keyword>
<dbReference type="AlphaFoldDB" id="A0AAJ2K1R3"/>
<evidence type="ECO:0000256" key="3">
    <source>
        <dbReference type="ARBA" id="ARBA00023098"/>
    </source>
</evidence>
<dbReference type="Gene3D" id="3.40.50.1820">
    <property type="entry name" value="alpha/beta hydrolase"/>
    <property type="match status" value="1"/>
</dbReference>
<dbReference type="EMBL" id="JAVYAA010000011">
    <property type="protein sequence ID" value="MDT8980061.1"/>
    <property type="molecule type" value="Genomic_DNA"/>
</dbReference>
<evidence type="ECO:0000256" key="2">
    <source>
        <dbReference type="ARBA" id="ARBA00022963"/>
    </source>
</evidence>
<keyword evidence="3" id="KW-0443">Lipid metabolism</keyword>
<dbReference type="GO" id="GO:0016042">
    <property type="term" value="P:lipid catabolic process"/>
    <property type="evidence" value="ECO:0007669"/>
    <property type="project" value="UniProtKB-KW"/>
</dbReference>
<dbReference type="SUPFAM" id="SSF53474">
    <property type="entry name" value="alpha/beta-Hydrolases"/>
    <property type="match status" value="1"/>
</dbReference>
<keyword evidence="1" id="KW-0378">Hydrolase</keyword>
<organism evidence="5 6">
    <name type="scientific">Paenibacillus suaedae</name>
    <dbReference type="NCBI Taxonomy" id="3077233"/>
    <lineage>
        <taxon>Bacteria</taxon>
        <taxon>Bacillati</taxon>
        <taxon>Bacillota</taxon>
        <taxon>Bacilli</taxon>
        <taxon>Bacillales</taxon>
        <taxon>Paenibacillaceae</taxon>
        <taxon>Paenibacillus</taxon>
    </lineage>
</organism>
<evidence type="ECO:0000313" key="6">
    <source>
        <dbReference type="Proteomes" id="UP001250538"/>
    </source>
</evidence>
<keyword evidence="4" id="KW-0812">Transmembrane</keyword>
<feature type="transmembrane region" description="Helical" evidence="4">
    <location>
        <begin position="29"/>
        <end position="47"/>
    </location>
</feature>
<accession>A0AAJ2K1R3</accession>
<reference evidence="6" key="1">
    <citation type="submission" date="2023-09" db="EMBL/GenBank/DDBJ databases">
        <title>Paenibacillus sp. chi10 Genome sequencing and assembly.</title>
        <authorList>
            <person name="Kim I."/>
        </authorList>
    </citation>
    <scope>NUCLEOTIDE SEQUENCE [LARGE SCALE GENOMIC DNA]</scope>
    <source>
        <strain evidence="6">chi10</strain>
    </source>
</reference>
<evidence type="ECO:0000313" key="5">
    <source>
        <dbReference type="EMBL" id="MDT8980061.1"/>
    </source>
</evidence>
<keyword evidence="2" id="KW-0442">Lipid degradation</keyword>
<keyword evidence="4" id="KW-1133">Transmembrane helix</keyword>
<keyword evidence="6" id="KW-1185">Reference proteome</keyword>
<comment type="caution">
    <text evidence="5">The sequence shown here is derived from an EMBL/GenBank/DDBJ whole genome shotgun (WGS) entry which is preliminary data.</text>
</comment>
<dbReference type="InterPro" id="IPR029058">
    <property type="entry name" value="AB_hydrolase_fold"/>
</dbReference>
<evidence type="ECO:0000256" key="4">
    <source>
        <dbReference type="SAM" id="Phobius"/>
    </source>
</evidence>
<feature type="transmembrane region" description="Helical" evidence="4">
    <location>
        <begin position="86"/>
        <end position="109"/>
    </location>
</feature>
<dbReference type="PANTHER" id="PTHR10272:SF0">
    <property type="entry name" value="PLATELET-ACTIVATING FACTOR ACETYLHYDROLASE"/>
    <property type="match status" value="1"/>
</dbReference>
<dbReference type="Pfam" id="PF03403">
    <property type="entry name" value="PAF-AH_p_II"/>
    <property type="match status" value="2"/>
</dbReference>
<sequence length="479" mass="54262">MRSFELLLVVIHVLLLGWLLFARSKTKQMLFISFCTSAIFVLLHGLMEGLRWQMVPVYVITFLPICNLAARYLFRSKEEKEKKSIVQQILVAMLAVLYSLITVFLPLLFPVFTFEDPTGPYKIGTVTYDWKDERREETLTPAKGDKRELMVQIWYPASSSAQGKTAPYVSNPDVFVNAYSQTFDMPKMFFTSMKFVKTHAIENAEISGKEGAYPVLLFSHGMGGHKSHNTFQIEQLVSYGYIVVGIDHTYNSIASVFDDGRVANFIPQDPSVEHLDELNKVWVEDAKFVLNQVGKLAQGDPDHRFTGRMDLKNVGMFGHSYGGATSVQMLMSDARIKAAINLDGGLFGQLRIPEGGVKKPLLMMSADRTLAGANQLAAAQGTTRKALYKYFGDIFERYKHVAEGGNYWMKIKNMDHLAFCDFYLLSPLLEKAEGVNLRPAHRLINKYSLDFFNHYLKGQPFEKMEQNLGDNPEFSLERG</sequence>
<dbReference type="PANTHER" id="PTHR10272">
    <property type="entry name" value="PLATELET-ACTIVATING FACTOR ACETYLHYDROLASE"/>
    <property type="match status" value="1"/>
</dbReference>
<feature type="transmembrane region" description="Helical" evidence="4">
    <location>
        <begin position="6"/>
        <end position="22"/>
    </location>
</feature>
<dbReference type="Proteomes" id="UP001250538">
    <property type="component" value="Unassembled WGS sequence"/>
</dbReference>
<gene>
    <name evidence="5" type="ORF">RQP50_27935</name>
</gene>
<feature type="transmembrane region" description="Helical" evidence="4">
    <location>
        <begin position="53"/>
        <end position="74"/>
    </location>
</feature>
<proteinExistence type="predicted"/>
<protein>
    <submittedName>
        <fullName evidence="5">Acetylhydrolase</fullName>
    </submittedName>
</protein>
<evidence type="ECO:0000256" key="1">
    <source>
        <dbReference type="ARBA" id="ARBA00022801"/>
    </source>
</evidence>
<dbReference type="RefSeq" id="WP_315747401.1">
    <property type="nucleotide sequence ID" value="NZ_JAVYAA010000011.1"/>
</dbReference>
<dbReference type="GO" id="GO:0003847">
    <property type="term" value="F:1-alkyl-2-acetylglycerophosphocholine esterase activity"/>
    <property type="evidence" value="ECO:0007669"/>
    <property type="project" value="TreeGrafter"/>
</dbReference>